<accession>E3N5J3</accession>
<evidence type="ECO:0000313" key="3">
    <source>
        <dbReference type="Proteomes" id="UP000008281"/>
    </source>
</evidence>
<protein>
    <submittedName>
        <fullName evidence="2">Uncharacterized protein</fullName>
    </submittedName>
</protein>
<keyword evidence="1" id="KW-0732">Signal</keyword>
<dbReference type="InParanoid" id="E3N5J3"/>
<feature type="signal peptide" evidence="1">
    <location>
        <begin position="1"/>
        <end position="19"/>
    </location>
</feature>
<name>E3N5J3_CAERE</name>
<dbReference type="InterPro" id="IPR008588">
    <property type="entry name" value="DUF870_CAE_spp"/>
</dbReference>
<evidence type="ECO:0000313" key="2">
    <source>
        <dbReference type="EMBL" id="EFO87207.1"/>
    </source>
</evidence>
<sequence>MLIYRTLLVFLFLIYQIKSDPVNIEVFLRCEPTVRYWCGELTVFEDDLVPSTRDILKTEKFCTPNWYQEYEYPRLRPDGDWSSDYEFNYSLQHNCTSDGSIRCYTPYFSTDILTKRDTLWQGVQSWGGQNVLMMIID</sequence>
<dbReference type="AlphaFoldDB" id="E3N5J3"/>
<proteinExistence type="predicted"/>
<dbReference type="EMBL" id="DS268532">
    <property type="protein sequence ID" value="EFO87207.1"/>
    <property type="molecule type" value="Genomic_DNA"/>
</dbReference>
<organism evidence="3">
    <name type="scientific">Caenorhabditis remanei</name>
    <name type="common">Caenorhabditis vulgaris</name>
    <dbReference type="NCBI Taxonomy" id="31234"/>
    <lineage>
        <taxon>Eukaryota</taxon>
        <taxon>Metazoa</taxon>
        <taxon>Ecdysozoa</taxon>
        <taxon>Nematoda</taxon>
        <taxon>Chromadorea</taxon>
        <taxon>Rhabditida</taxon>
        <taxon>Rhabditina</taxon>
        <taxon>Rhabditomorpha</taxon>
        <taxon>Rhabditoidea</taxon>
        <taxon>Rhabditidae</taxon>
        <taxon>Peloderinae</taxon>
        <taxon>Caenorhabditis</taxon>
    </lineage>
</organism>
<dbReference type="OrthoDB" id="5898627at2759"/>
<keyword evidence="3" id="KW-1185">Reference proteome</keyword>
<dbReference type="Pfam" id="PF05912">
    <property type="entry name" value="DUF870"/>
    <property type="match status" value="1"/>
</dbReference>
<dbReference type="HOGENOM" id="CLU_157466_0_0_1"/>
<feature type="chain" id="PRO_5003178156" evidence="1">
    <location>
        <begin position="20"/>
        <end position="137"/>
    </location>
</feature>
<dbReference type="Proteomes" id="UP000008281">
    <property type="component" value="Unassembled WGS sequence"/>
</dbReference>
<gene>
    <name evidence="2" type="ORF">CRE_27822</name>
</gene>
<reference evidence="2" key="1">
    <citation type="submission" date="2007-07" db="EMBL/GenBank/DDBJ databases">
        <title>PCAP assembly of the Caenorhabditis remanei genome.</title>
        <authorList>
            <consortium name="The Caenorhabditis remanei Sequencing Consortium"/>
            <person name="Wilson R.K."/>
        </authorList>
    </citation>
    <scope>NUCLEOTIDE SEQUENCE [LARGE SCALE GENOMIC DNA]</scope>
    <source>
        <strain evidence="2">PB4641</strain>
    </source>
</reference>
<evidence type="ECO:0000256" key="1">
    <source>
        <dbReference type="SAM" id="SignalP"/>
    </source>
</evidence>